<dbReference type="PANTHER" id="PTHR42756:SF1">
    <property type="entry name" value="TRANSCRIPTIONAL REPRESSOR OF EMRAB OPERON"/>
    <property type="match status" value="1"/>
</dbReference>
<dbReference type="AlphaFoldDB" id="A0A4R1Q0A6"/>
<dbReference type="Pfam" id="PF01047">
    <property type="entry name" value="MarR"/>
    <property type="match status" value="1"/>
</dbReference>
<organism evidence="5 6">
    <name type="scientific">Anaerospora hongkongensis</name>
    <dbReference type="NCBI Taxonomy" id="244830"/>
    <lineage>
        <taxon>Bacteria</taxon>
        <taxon>Bacillati</taxon>
        <taxon>Bacillota</taxon>
        <taxon>Negativicutes</taxon>
        <taxon>Selenomonadales</taxon>
        <taxon>Sporomusaceae</taxon>
        <taxon>Anaerospora</taxon>
    </lineage>
</organism>
<dbReference type="InterPro" id="IPR000835">
    <property type="entry name" value="HTH_MarR-typ"/>
</dbReference>
<dbReference type="PANTHER" id="PTHR42756">
    <property type="entry name" value="TRANSCRIPTIONAL REGULATOR, MARR"/>
    <property type="match status" value="1"/>
</dbReference>
<dbReference type="GO" id="GO:0003700">
    <property type="term" value="F:DNA-binding transcription factor activity"/>
    <property type="evidence" value="ECO:0007669"/>
    <property type="project" value="InterPro"/>
</dbReference>
<feature type="domain" description="HTH marR-type" evidence="4">
    <location>
        <begin position="13"/>
        <end position="151"/>
    </location>
</feature>
<dbReference type="GO" id="GO:0003677">
    <property type="term" value="F:DNA binding"/>
    <property type="evidence" value="ECO:0007669"/>
    <property type="project" value="UniProtKB-KW"/>
</dbReference>
<comment type="caution">
    <text evidence="5">The sequence shown here is derived from an EMBL/GenBank/DDBJ whole genome shotgun (WGS) entry which is preliminary data.</text>
</comment>
<evidence type="ECO:0000313" key="6">
    <source>
        <dbReference type="Proteomes" id="UP000295063"/>
    </source>
</evidence>
<keyword evidence="6" id="KW-1185">Reference proteome</keyword>
<accession>A0A4R1Q0A6</accession>
<proteinExistence type="predicted"/>
<protein>
    <submittedName>
        <fullName evidence="5">DNA-binding MarR family transcriptional regulator</fullName>
    </submittedName>
</protein>
<name>A0A4R1Q0A6_9FIRM</name>
<sequence>MLFNNVIMNENNGKKFMEIMKRIVTKTHELSKHASESTPAGNLSSSEVSLIILIGQHENLKVTDLAARYGATKGAISTMVKNLVNKGLVRKCRSSENEREVLLSLTELGVSVYEEKERHSQNLYQDIDDHLGILTPGQVNSLFKMLHALEAHIDEHIEEHLRDLK</sequence>
<dbReference type="EMBL" id="SLUI01000006">
    <property type="protein sequence ID" value="TCL37413.1"/>
    <property type="molecule type" value="Genomic_DNA"/>
</dbReference>
<dbReference type="Gene3D" id="1.10.10.10">
    <property type="entry name" value="Winged helix-like DNA-binding domain superfamily/Winged helix DNA-binding domain"/>
    <property type="match status" value="1"/>
</dbReference>
<keyword evidence="3" id="KW-0804">Transcription</keyword>
<reference evidence="5 6" key="1">
    <citation type="submission" date="2019-03" db="EMBL/GenBank/DDBJ databases">
        <title>Genomic Encyclopedia of Type Strains, Phase IV (KMG-IV): sequencing the most valuable type-strain genomes for metagenomic binning, comparative biology and taxonomic classification.</title>
        <authorList>
            <person name="Goeker M."/>
        </authorList>
    </citation>
    <scope>NUCLEOTIDE SEQUENCE [LARGE SCALE GENOMIC DNA]</scope>
    <source>
        <strain evidence="5 6">DSM 15969</strain>
    </source>
</reference>
<keyword evidence="1" id="KW-0805">Transcription regulation</keyword>
<dbReference type="SMART" id="SM00347">
    <property type="entry name" value="HTH_MARR"/>
    <property type="match status" value="1"/>
</dbReference>
<dbReference type="InterPro" id="IPR036388">
    <property type="entry name" value="WH-like_DNA-bd_sf"/>
</dbReference>
<evidence type="ECO:0000313" key="5">
    <source>
        <dbReference type="EMBL" id="TCL37413.1"/>
    </source>
</evidence>
<dbReference type="SUPFAM" id="SSF46785">
    <property type="entry name" value="Winged helix' DNA-binding domain"/>
    <property type="match status" value="1"/>
</dbReference>
<dbReference type="Proteomes" id="UP000295063">
    <property type="component" value="Unassembled WGS sequence"/>
</dbReference>
<keyword evidence="2 5" id="KW-0238">DNA-binding</keyword>
<evidence type="ECO:0000259" key="4">
    <source>
        <dbReference type="PROSITE" id="PS50995"/>
    </source>
</evidence>
<evidence type="ECO:0000256" key="3">
    <source>
        <dbReference type="ARBA" id="ARBA00023163"/>
    </source>
</evidence>
<dbReference type="InterPro" id="IPR036390">
    <property type="entry name" value="WH_DNA-bd_sf"/>
</dbReference>
<evidence type="ECO:0000256" key="1">
    <source>
        <dbReference type="ARBA" id="ARBA00023015"/>
    </source>
</evidence>
<gene>
    <name evidence="5" type="ORF">EV210_106282</name>
</gene>
<dbReference type="PROSITE" id="PS50995">
    <property type="entry name" value="HTH_MARR_2"/>
    <property type="match status" value="1"/>
</dbReference>
<evidence type="ECO:0000256" key="2">
    <source>
        <dbReference type="ARBA" id="ARBA00023125"/>
    </source>
</evidence>